<keyword evidence="6" id="KW-1185">Reference proteome</keyword>
<dbReference type="Pfam" id="PF13387">
    <property type="entry name" value="Lnb_N"/>
    <property type="match status" value="1"/>
</dbReference>
<keyword evidence="1" id="KW-0472">Membrane</keyword>
<feature type="domain" description="Lnb N-terminal periplasmic" evidence="3">
    <location>
        <begin position="28"/>
        <end position="164"/>
    </location>
</feature>
<feature type="domain" description="Lnb-like transmembrane" evidence="4">
    <location>
        <begin position="249"/>
        <end position="385"/>
    </location>
</feature>
<feature type="transmembrane region" description="Helical" evidence="1">
    <location>
        <begin position="312"/>
        <end position="330"/>
    </location>
</feature>
<evidence type="ECO:0000256" key="1">
    <source>
        <dbReference type="SAM" id="Phobius"/>
    </source>
</evidence>
<dbReference type="RefSeq" id="WP_089355135.1">
    <property type="nucleotide sequence ID" value="NZ_FZPD01000001.1"/>
</dbReference>
<gene>
    <name evidence="5" type="ORF">SAMN05421640_0361</name>
</gene>
<dbReference type="InterPro" id="IPR025178">
    <property type="entry name" value="Lnb_N"/>
</dbReference>
<feature type="transmembrane region" description="Helical" evidence="1">
    <location>
        <begin position="342"/>
        <end position="360"/>
    </location>
</feature>
<dbReference type="AlphaFoldDB" id="A0A239EWG9"/>
<dbReference type="OrthoDB" id="319167at2"/>
<dbReference type="Proteomes" id="UP000198393">
    <property type="component" value="Unassembled WGS sequence"/>
</dbReference>
<evidence type="ECO:0000313" key="5">
    <source>
        <dbReference type="EMBL" id="SNS48969.1"/>
    </source>
</evidence>
<feature type="transmembrane region" description="Helical" evidence="1">
    <location>
        <begin position="253"/>
        <end position="271"/>
    </location>
</feature>
<name>A0A239EWG9_EKHLU</name>
<feature type="transmembrane region" description="Helical" evidence="1">
    <location>
        <begin position="283"/>
        <end position="306"/>
    </location>
</feature>
<sequence>MRFVFLSLLIFCFTISSAQYRLSENAEIAVVTFGPYQGEVWSAFGHNGIRIYDPQNRIDWFYDYGLFDFEQKNFFLNFAKGLLKYRVGVRKWDRAFAQQKSLDRYIKLQYLNLTYEEKQALFDFLQHNVKPENAEYLYNYVYDNCATKIRDVVDDLYQDRISFDLTYKEEDKTIRDLMEDYLDYQPWGDLGIDIGLGMQVDKEATAREYMFLPEYIHKAFGAATISRDSVSVPLVKEAETAFMPKNKNQSNGLFTPFNTFVILFFVIGLVTHRNLKSGKRAKWVDVLLFSLVGFAGWWVTFLWFGTEHLSQGNLNILWAIPIHLPLIFMVSMEKYRIFFHKYFKIMAYWYCVLLVIWAILPQPLHQSLVPLVLTMVLRCFYISYDLRKARVNLPINGKA</sequence>
<accession>A0A239EWG9</accession>
<dbReference type="EMBL" id="FZPD01000001">
    <property type="protein sequence ID" value="SNS48969.1"/>
    <property type="molecule type" value="Genomic_DNA"/>
</dbReference>
<dbReference type="InterPro" id="IPR057436">
    <property type="entry name" value="5TMH_Lnb"/>
</dbReference>
<feature type="transmembrane region" description="Helical" evidence="1">
    <location>
        <begin position="366"/>
        <end position="384"/>
    </location>
</feature>
<evidence type="ECO:0000259" key="3">
    <source>
        <dbReference type="Pfam" id="PF13387"/>
    </source>
</evidence>
<feature type="signal peptide" evidence="2">
    <location>
        <begin position="1"/>
        <end position="18"/>
    </location>
</feature>
<dbReference type="Pfam" id="PF25221">
    <property type="entry name" value="5TMH_Lnb"/>
    <property type="match status" value="1"/>
</dbReference>
<feature type="chain" id="PRO_5012331020" evidence="2">
    <location>
        <begin position="19"/>
        <end position="399"/>
    </location>
</feature>
<organism evidence="5 6">
    <name type="scientific">Ekhidna lutea</name>
    <dbReference type="NCBI Taxonomy" id="447679"/>
    <lineage>
        <taxon>Bacteria</taxon>
        <taxon>Pseudomonadati</taxon>
        <taxon>Bacteroidota</taxon>
        <taxon>Cytophagia</taxon>
        <taxon>Cytophagales</taxon>
        <taxon>Reichenbachiellaceae</taxon>
        <taxon>Ekhidna</taxon>
    </lineage>
</organism>
<evidence type="ECO:0000259" key="4">
    <source>
        <dbReference type="Pfam" id="PF25221"/>
    </source>
</evidence>
<evidence type="ECO:0000256" key="2">
    <source>
        <dbReference type="SAM" id="SignalP"/>
    </source>
</evidence>
<keyword evidence="2" id="KW-0732">Signal</keyword>
<evidence type="ECO:0000313" key="6">
    <source>
        <dbReference type="Proteomes" id="UP000198393"/>
    </source>
</evidence>
<protein>
    <submittedName>
        <fullName evidence="5">Uncharacterized protein</fullName>
    </submittedName>
</protein>
<proteinExistence type="predicted"/>
<keyword evidence="1" id="KW-0812">Transmembrane</keyword>
<reference evidence="5 6" key="1">
    <citation type="submission" date="2017-06" db="EMBL/GenBank/DDBJ databases">
        <authorList>
            <person name="Kim H.J."/>
            <person name="Triplett B.A."/>
        </authorList>
    </citation>
    <scope>NUCLEOTIDE SEQUENCE [LARGE SCALE GENOMIC DNA]</scope>
    <source>
        <strain evidence="5 6">DSM 19307</strain>
    </source>
</reference>
<keyword evidence="1" id="KW-1133">Transmembrane helix</keyword>